<dbReference type="Pfam" id="PF13424">
    <property type="entry name" value="TPR_12"/>
    <property type="match status" value="1"/>
</dbReference>
<organism evidence="1">
    <name type="scientific">Bacillus thuringiensis subsp. morrisoni</name>
    <dbReference type="NCBI Taxonomy" id="1441"/>
    <lineage>
        <taxon>Bacteria</taxon>
        <taxon>Bacillati</taxon>
        <taxon>Bacillota</taxon>
        <taxon>Bacilli</taxon>
        <taxon>Bacillales</taxon>
        <taxon>Bacillaceae</taxon>
        <taxon>Bacillus</taxon>
        <taxon>Bacillus cereus group</taxon>
    </lineage>
</organism>
<sequence length="376" mass="44481">MGAYIMSVSVKGNEQLTSLLNDWYRAMLSQQVIKATNLKKKIDEKINKLSIEPDQEHQDQNLLLYYSLLEFRYKVLTDSLGIQQNSFDTISDYDMPTDQFLRFYYHFFKSIHSTFISNYTEAEEHYKLAEKILVAIPDEIEHAEFYYRIATFYHHTYNNLASIEYANKSRAIFSKYEGYEVKTAFCNSLLGGCCIYLKQYEQAEEYLHCAIDLLQKNREEDSLLYVKNTMGWLYSDQSMSTLAIRHLSEVTEKIPTHFKAIFLQAKEHYKLGEQSTASQLIDKGLQICRKIHNEEYTHHFSILKRLNENIPLEELEKIIQEGILYFKEEELWEYVVEYAELFATKCRQLENHQKVSDYFHICYQARQKSIAKGVLK</sequence>
<dbReference type="Pfam" id="PF18801">
    <property type="entry name" value="RapH_N"/>
    <property type="match status" value="1"/>
</dbReference>
<dbReference type="SMART" id="SM00028">
    <property type="entry name" value="TPR"/>
    <property type="match status" value="4"/>
</dbReference>
<dbReference type="SUPFAM" id="SSF48452">
    <property type="entry name" value="TPR-like"/>
    <property type="match status" value="1"/>
</dbReference>
<dbReference type="AlphaFoldDB" id="Q83YK7"/>
<dbReference type="InterPro" id="IPR011990">
    <property type="entry name" value="TPR-like_helical_dom_sf"/>
</dbReference>
<reference evidence="1" key="1">
    <citation type="submission" date="2002-04" db="EMBL/GenBank/DDBJ databases">
        <title>Regulation of sporulation by Phr-like oligopeptide in Bacillus thuringiensis.</title>
        <authorList>
            <person name="Lee S.-J."/>
            <person name="Park S.-Y."/>
            <person name="Yum D.-Y."/>
            <person name="Lee J.-K."/>
        </authorList>
    </citation>
    <scope>NUCLEOTIDE SEQUENCE</scope>
    <source>
        <strain evidence="1">HD12</strain>
    </source>
</reference>
<dbReference type="EMBL" id="AY101362">
    <property type="protein sequence ID" value="AAM51168.1"/>
    <property type="molecule type" value="Genomic_DNA"/>
</dbReference>
<dbReference type="Gene3D" id="1.25.40.10">
    <property type="entry name" value="Tetratricopeptide repeat domain"/>
    <property type="match status" value="1"/>
</dbReference>
<proteinExistence type="predicted"/>
<name>Q83YK7_BACTM</name>
<dbReference type="InterPro" id="IPR019734">
    <property type="entry name" value="TPR_rpt"/>
</dbReference>
<accession>Q83YK7</accession>
<protein>
    <submittedName>
        <fullName evidence="1">RapE</fullName>
    </submittedName>
</protein>
<evidence type="ECO:0000313" key="1">
    <source>
        <dbReference type="EMBL" id="AAM51168.1"/>
    </source>
</evidence>